<sequence length="319" mass="36409">MLWFVQLAGLLHRKLPVFAGSLALLVMTLLGQGGRYHWFLDLFSHFATQYFILSILAIGLLLAKGRRGQAVLPASTACLILVFWWVGERRFVRTADTEGSKLSVLAINVLGRNHDSESVRDLIQKQDADLVMMVEINHRWDRETTSLASIYPYRFTHLRSDNFGFKVLSKHKISNKEVLHHSHLKLPSAKFKLEWQGRELLILGAHTMPAMSHSHWLARNQHLESLAEELRQAEVPAILVGDLNITPWSPVFQNIFQGFSFDFTEALQTPTWPDFMPLLWIPIDLLVATPEVSWVSRRIAEPSDIGSDHRPAYHVIKVP</sequence>
<keyword evidence="3" id="KW-0540">Nuclease</keyword>
<organism evidence="3 4">
    <name type="scientific">Pseudobacteriovorax antillogorgiicola</name>
    <dbReference type="NCBI Taxonomy" id="1513793"/>
    <lineage>
        <taxon>Bacteria</taxon>
        <taxon>Pseudomonadati</taxon>
        <taxon>Bdellovibrionota</taxon>
        <taxon>Oligoflexia</taxon>
        <taxon>Oligoflexales</taxon>
        <taxon>Pseudobacteriovoracaceae</taxon>
        <taxon>Pseudobacteriovorax</taxon>
    </lineage>
</organism>
<dbReference type="InterPro" id="IPR036691">
    <property type="entry name" value="Endo/exonu/phosph_ase_sf"/>
</dbReference>
<feature type="transmembrane region" description="Helical" evidence="1">
    <location>
        <begin position="43"/>
        <end position="63"/>
    </location>
</feature>
<keyword evidence="1" id="KW-0812">Transmembrane</keyword>
<dbReference type="GO" id="GO:0004527">
    <property type="term" value="F:exonuclease activity"/>
    <property type="evidence" value="ECO:0007669"/>
    <property type="project" value="UniProtKB-KW"/>
</dbReference>
<dbReference type="GO" id="GO:0004519">
    <property type="term" value="F:endonuclease activity"/>
    <property type="evidence" value="ECO:0007669"/>
    <property type="project" value="UniProtKB-KW"/>
</dbReference>
<feature type="transmembrane region" description="Helical" evidence="1">
    <location>
        <begin position="70"/>
        <end position="87"/>
    </location>
</feature>
<evidence type="ECO:0000256" key="1">
    <source>
        <dbReference type="SAM" id="Phobius"/>
    </source>
</evidence>
<keyword evidence="3" id="KW-0269">Exonuclease</keyword>
<accession>A0A1Y6BPP5</accession>
<proteinExistence type="predicted"/>
<keyword evidence="4" id="KW-1185">Reference proteome</keyword>
<dbReference type="OrthoDB" id="9796594at2"/>
<keyword evidence="3" id="KW-0378">Hydrolase</keyword>
<gene>
    <name evidence="3" type="ORF">SAMN06296036_107136</name>
</gene>
<dbReference type="AlphaFoldDB" id="A0A1Y6BPP5"/>
<dbReference type="EMBL" id="FWZT01000007">
    <property type="protein sequence ID" value="SMF21807.1"/>
    <property type="molecule type" value="Genomic_DNA"/>
</dbReference>
<dbReference type="InterPro" id="IPR005135">
    <property type="entry name" value="Endo/exonuclease/phosphatase"/>
</dbReference>
<dbReference type="Proteomes" id="UP000192907">
    <property type="component" value="Unassembled WGS sequence"/>
</dbReference>
<keyword evidence="1" id="KW-0472">Membrane</keyword>
<keyword evidence="1" id="KW-1133">Transmembrane helix</keyword>
<keyword evidence="3" id="KW-0255">Endonuclease</keyword>
<feature type="domain" description="Endonuclease/exonuclease/phosphatase" evidence="2">
    <location>
        <begin position="107"/>
        <end position="309"/>
    </location>
</feature>
<protein>
    <submittedName>
        <fullName evidence="3">Uncharacterized conserved protein YafD, endonuclease/exonuclease/phosphatase (EEP) superfamily</fullName>
    </submittedName>
</protein>
<dbReference type="Pfam" id="PF03372">
    <property type="entry name" value="Exo_endo_phos"/>
    <property type="match status" value="1"/>
</dbReference>
<dbReference type="STRING" id="1513793.SAMN06296036_107136"/>
<dbReference type="SUPFAM" id="SSF56219">
    <property type="entry name" value="DNase I-like"/>
    <property type="match status" value="1"/>
</dbReference>
<evidence type="ECO:0000259" key="2">
    <source>
        <dbReference type="Pfam" id="PF03372"/>
    </source>
</evidence>
<dbReference type="RefSeq" id="WP_132318406.1">
    <property type="nucleotide sequence ID" value="NZ_FWZT01000007.1"/>
</dbReference>
<reference evidence="4" key="1">
    <citation type="submission" date="2017-04" db="EMBL/GenBank/DDBJ databases">
        <authorList>
            <person name="Varghese N."/>
            <person name="Submissions S."/>
        </authorList>
    </citation>
    <scope>NUCLEOTIDE SEQUENCE [LARGE SCALE GENOMIC DNA]</scope>
    <source>
        <strain evidence="4">RKEM611</strain>
    </source>
</reference>
<evidence type="ECO:0000313" key="3">
    <source>
        <dbReference type="EMBL" id="SMF21807.1"/>
    </source>
</evidence>
<name>A0A1Y6BPP5_9BACT</name>
<dbReference type="Gene3D" id="3.60.10.10">
    <property type="entry name" value="Endonuclease/exonuclease/phosphatase"/>
    <property type="match status" value="1"/>
</dbReference>
<evidence type="ECO:0000313" key="4">
    <source>
        <dbReference type="Proteomes" id="UP000192907"/>
    </source>
</evidence>